<sequence>MLLREQPFNPHIKVYSRLSLLGKKMDFSEIFNQKLKHWRISGRALAVASGRSETNISQIRNGVVSPSISDFQELIRICDDLKPGFASDYYSSLSPVAFSPEQFITHLDSSQLASLMSAIGQRIKDYGRDAQFLKAS</sequence>
<gene>
    <name evidence="1" type="ordered locus">slr5110</name>
</gene>
<geneLocation type="plasmid" evidence="1 2">
    <name>pSYSM</name>
</geneLocation>
<name>Q6ZEM0_SYNY3</name>
<dbReference type="EMBL" id="AP004310">
    <property type="protein sequence ID" value="BAD01880.1"/>
    <property type="molecule type" value="Genomic_DNA"/>
</dbReference>
<keyword evidence="2" id="KW-1185">Reference proteome</keyword>
<dbReference type="SUPFAM" id="SSF47413">
    <property type="entry name" value="lambda repressor-like DNA-binding domains"/>
    <property type="match status" value="1"/>
</dbReference>
<proteinExistence type="predicted"/>
<dbReference type="InParanoid" id="Q6ZEM0"/>
<dbReference type="GO" id="GO:0003677">
    <property type="term" value="F:DNA binding"/>
    <property type="evidence" value="ECO:0007669"/>
    <property type="project" value="InterPro"/>
</dbReference>
<dbReference type="CDD" id="cd00093">
    <property type="entry name" value="HTH_XRE"/>
    <property type="match status" value="1"/>
</dbReference>
<organism evidence="1 2">
    <name type="scientific">Synechocystis sp. (strain ATCC 27184 / PCC 6803 / Kazusa)</name>
    <dbReference type="NCBI Taxonomy" id="1111708"/>
    <lineage>
        <taxon>Bacteria</taxon>
        <taxon>Bacillati</taxon>
        <taxon>Cyanobacteriota</taxon>
        <taxon>Cyanophyceae</taxon>
        <taxon>Synechococcales</taxon>
        <taxon>Merismopediaceae</taxon>
        <taxon>Synechocystis</taxon>
    </lineage>
</organism>
<evidence type="ECO:0000313" key="1">
    <source>
        <dbReference type="EMBL" id="BAD01880.1"/>
    </source>
</evidence>
<accession>Q6ZEM0</accession>
<keyword evidence="1" id="KW-0614">Plasmid</keyword>
<dbReference type="Proteomes" id="UP000001425">
    <property type="component" value="Plasmid pSYSM"/>
</dbReference>
<dbReference type="EnsemblBacteria" id="BAD01880">
    <property type="protein sequence ID" value="BAD01880"/>
    <property type="gene ID" value="BAD01880"/>
</dbReference>
<dbReference type="KEGG" id="syn:slr5110"/>
<dbReference type="AlphaFoldDB" id="Q6ZEM0"/>
<evidence type="ECO:0000313" key="2">
    <source>
        <dbReference type="Proteomes" id="UP000001425"/>
    </source>
</evidence>
<dbReference type="InterPro" id="IPR010982">
    <property type="entry name" value="Lambda_DNA-bd_dom_sf"/>
</dbReference>
<dbReference type="InterPro" id="IPR001387">
    <property type="entry name" value="Cro/C1-type_HTH"/>
</dbReference>
<reference evidence="1 2" key="1">
    <citation type="journal article" date="2003" name="DNA Res.">
        <title>Structural analysis of four large plasmids harboring in a unicellular cyanobacterium, Synechocystis sp. PCC 6803.</title>
        <authorList>
            <person name="Kaneko T."/>
            <person name="Nakamura Y."/>
            <person name="Sasamoto S."/>
            <person name="Watanabe A."/>
            <person name="Kohara M."/>
            <person name="Matsumoto M."/>
            <person name="Shimpo S."/>
            <person name="Yamada M."/>
            <person name="Tabata S."/>
        </authorList>
    </citation>
    <scope>NUCLEOTIDE SEQUENCE [LARGE SCALE GENOMIC DNA]</scope>
    <source>
        <strain evidence="2">ATCC 27184 / PCC 6803 / Kazusa</strain>
    </source>
</reference>
<protein>
    <submittedName>
        <fullName evidence="1">Uncharacterized protein</fullName>
    </submittedName>
</protein>